<dbReference type="AlphaFoldDB" id="G7EB72"/>
<reference evidence="2 3" key="2">
    <citation type="journal article" date="2012" name="Open Biol.">
        <title>Characteristics of nucleosomes and linker DNA regions on the genome of the basidiomycete Mixia osmundae revealed by mono- and dinucleosome mapping.</title>
        <authorList>
            <person name="Nishida H."/>
            <person name="Kondo S."/>
            <person name="Matsumoto T."/>
            <person name="Suzuki Y."/>
            <person name="Yoshikawa H."/>
            <person name="Taylor T.D."/>
            <person name="Sugiyama J."/>
        </authorList>
    </citation>
    <scope>NUCLEOTIDE SEQUENCE [LARGE SCALE GENOMIC DNA]</scope>
    <source>
        <strain evidence="3">CBS 9802 / IAM 14324 / JCM 22182 / KY 12970</strain>
    </source>
</reference>
<feature type="chain" id="PRO_5009955908" evidence="1">
    <location>
        <begin position="24"/>
        <end position="211"/>
    </location>
</feature>
<sequence length="211" mass="23419">MTNFASLMSFALVAFSCFARSNGLAVEQAAPEKREPVIESRGYGSVQTAGLTTKDVNGNPQFEMVFSIQVSDSFNGLMVWGSDQRGGEHSVLKRWTDPHGDYAHQIWLSYGDLSIELSMHHTPGTQNVVSYQVQNFRVKGVVQDFYGPVFVAFRSVLAKSDASADSASIMLRFCLMYLSLTGVLRAVSPARCTLCIFWTNLSRSYKMSKEK</sequence>
<feature type="signal peptide" evidence="1">
    <location>
        <begin position="1"/>
        <end position="23"/>
    </location>
</feature>
<evidence type="ECO:0000313" key="2">
    <source>
        <dbReference type="EMBL" id="GAB00083.1"/>
    </source>
</evidence>
<comment type="caution">
    <text evidence="2">The sequence shown here is derived from an EMBL/GenBank/DDBJ whole genome shotgun (WGS) entry which is preliminary data.</text>
</comment>
<keyword evidence="3" id="KW-1185">Reference proteome</keyword>
<protein>
    <submittedName>
        <fullName evidence="2">Uncharacterized protein</fullName>
    </submittedName>
</protein>
<dbReference type="RefSeq" id="XP_014565113.1">
    <property type="nucleotide sequence ID" value="XM_014709627.1"/>
</dbReference>
<reference evidence="2 3" key="1">
    <citation type="journal article" date="2011" name="J. Gen. Appl. Microbiol.">
        <title>Draft genome sequencing of the enigmatic basidiomycete Mixia osmundae.</title>
        <authorList>
            <person name="Nishida H."/>
            <person name="Nagatsuka Y."/>
            <person name="Sugiyama J."/>
        </authorList>
    </citation>
    <scope>NUCLEOTIDE SEQUENCE [LARGE SCALE GENOMIC DNA]</scope>
    <source>
        <strain evidence="3">CBS 9802 / IAM 14324 / JCM 22182 / KY 12970</strain>
    </source>
</reference>
<accession>G7EB72</accession>
<name>G7EB72_MIXOS</name>
<dbReference type="EMBL" id="BABT02000261">
    <property type="protein sequence ID" value="GAB00083.1"/>
    <property type="molecule type" value="Genomic_DNA"/>
</dbReference>
<dbReference type="Proteomes" id="UP000009131">
    <property type="component" value="Unassembled WGS sequence"/>
</dbReference>
<keyword evidence="1" id="KW-0732">Signal</keyword>
<dbReference type="InParanoid" id="G7EB72"/>
<dbReference type="HOGENOM" id="CLU_1305130_0_0_1"/>
<evidence type="ECO:0000256" key="1">
    <source>
        <dbReference type="SAM" id="SignalP"/>
    </source>
</evidence>
<organism evidence="2 3">
    <name type="scientific">Mixia osmundae (strain CBS 9802 / IAM 14324 / JCM 22182 / KY 12970)</name>
    <dbReference type="NCBI Taxonomy" id="764103"/>
    <lineage>
        <taxon>Eukaryota</taxon>
        <taxon>Fungi</taxon>
        <taxon>Dikarya</taxon>
        <taxon>Basidiomycota</taxon>
        <taxon>Pucciniomycotina</taxon>
        <taxon>Mixiomycetes</taxon>
        <taxon>Mixiales</taxon>
        <taxon>Mixiaceae</taxon>
        <taxon>Mixia</taxon>
    </lineage>
</organism>
<gene>
    <name evidence="2" type="primary">Mo06785</name>
    <name evidence="2" type="ORF">E5Q_06785</name>
</gene>
<proteinExistence type="predicted"/>
<evidence type="ECO:0000313" key="3">
    <source>
        <dbReference type="Proteomes" id="UP000009131"/>
    </source>
</evidence>